<evidence type="ECO:0000256" key="1">
    <source>
        <dbReference type="SAM" id="MobiDB-lite"/>
    </source>
</evidence>
<dbReference type="RefSeq" id="XP_003062218.1">
    <property type="nucleotide sequence ID" value="XM_003062172.1"/>
</dbReference>
<dbReference type="EMBL" id="GG663745">
    <property type="protein sequence ID" value="EEH53930.1"/>
    <property type="molecule type" value="Genomic_DNA"/>
</dbReference>
<feature type="region of interest" description="Disordered" evidence="1">
    <location>
        <begin position="141"/>
        <end position="197"/>
    </location>
</feature>
<protein>
    <submittedName>
        <fullName evidence="2">Predicted protein</fullName>
    </submittedName>
</protein>
<organism evidence="3">
    <name type="scientific">Micromonas pusilla (strain CCMP1545)</name>
    <name type="common">Picoplanktonic green alga</name>
    <dbReference type="NCBI Taxonomy" id="564608"/>
    <lineage>
        <taxon>Eukaryota</taxon>
        <taxon>Viridiplantae</taxon>
        <taxon>Chlorophyta</taxon>
        <taxon>Mamiellophyceae</taxon>
        <taxon>Mamiellales</taxon>
        <taxon>Mamiellaceae</taxon>
        <taxon>Micromonas</taxon>
    </lineage>
</organism>
<keyword evidence="3" id="KW-1185">Reference proteome</keyword>
<dbReference type="Proteomes" id="UP000001876">
    <property type="component" value="Unassembled WGS sequence"/>
</dbReference>
<dbReference type="AlphaFoldDB" id="C1N223"/>
<feature type="compositionally biased region" description="Basic and acidic residues" evidence="1">
    <location>
        <begin position="142"/>
        <end position="152"/>
    </location>
</feature>
<sequence length="197" mass="20409">MNYVGTTFAGEIAPIYVLVPAGSNAADTEALLGIGLTSSEEAGTKGGEIKAVAAMIAKGEVVLMLYDPVTKYKTATKFDTCEAADPVKLAKVAQKMRGQVPDPAAVDGKRLPLPVPKSGVALMAELDPEGAKRGAIAMEEDEARRAREREAEDSALEDGVTIVGSSSSSKKKKKREKATMSAAGGAADVGVESKVEL</sequence>
<gene>
    <name evidence="2" type="ORF">MICPUCDRAFT_48452</name>
</gene>
<accession>C1N223</accession>
<reference evidence="2 3" key="1">
    <citation type="journal article" date="2009" name="Science">
        <title>Green evolution and dynamic adaptations revealed by genomes of the marine picoeukaryotes Micromonas.</title>
        <authorList>
            <person name="Worden A.Z."/>
            <person name="Lee J.H."/>
            <person name="Mock T."/>
            <person name="Rouze P."/>
            <person name="Simmons M.P."/>
            <person name="Aerts A.L."/>
            <person name="Allen A.E."/>
            <person name="Cuvelier M.L."/>
            <person name="Derelle E."/>
            <person name="Everett M.V."/>
            <person name="Foulon E."/>
            <person name="Grimwood J."/>
            <person name="Gundlach H."/>
            <person name="Henrissat B."/>
            <person name="Napoli C."/>
            <person name="McDonald S.M."/>
            <person name="Parker M.S."/>
            <person name="Rombauts S."/>
            <person name="Salamov A."/>
            <person name="Von Dassow P."/>
            <person name="Badger J.H."/>
            <person name="Coutinho P.M."/>
            <person name="Demir E."/>
            <person name="Dubchak I."/>
            <person name="Gentemann C."/>
            <person name="Eikrem W."/>
            <person name="Gready J.E."/>
            <person name="John U."/>
            <person name="Lanier W."/>
            <person name="Lindquist E.A."/>
            <person name="Lucas S."/>
            <person name="Mayer K.F."/>
            <person name="Moreau H."/>
            <person name="Not F."/>
            <person name="Otillar R."/>
            <person name="Panaud O."/>
            <person name="Pangilinan J."/>
            <person name="Paulsen I."/>
            <person name="Piegu B."/>
            <person name="Poliakov A."/>
            <person name="Robbens S."/>
            <person name="Schmutz J."/>
            <person name="Toulza E."/>
            <person name="Wyss T."/>
            <person name="Zelensky A."/>
            <person name="Zhou K."/>
            <person name="Armbrust E.V."/>
            <person name="Bhattacharya D."/>
            <person name="Goodenough U.W."/>
            <person name="Van de Peer Y."/>
            <person name="Grigoriev I.V."/>
        </authorList>
    </citation>
    <scope>NUCLEOTIDE SEQUENCE [LARGE SCALE GENOMIC DNA]</scope>
    <source>
        <strain evidence="2 3">CCMP1545</strain>
    </source>
</reference>
<dbReference type="KEGG" id="mpp:MICPUCDRAFT_48452"/>
<evidence type="ECO:0000313" key="2">
    <source>
        <dbReference type="EMBL" id="EEH53930.1"/>
    </source>
</evidence>
<proteinExistence type="predicted"/>
<dbReference type="GeneID" id="9687657"/>
<evidence type="ECO:0000313" key="3">
    <source>
        <dbReference type="Proteomes" id="UP000001876"/>
    </source>
</evidence>
<name>C1N223_MICPC</name>